<sequence>MRATSEKYRLNSYDGEELPFENYMKLDNTNPAPDEVAKMIKALFSIEE</sequence>
<dbReference type="RefSeq" id="WP_158099321.1">
    <property type="nucleotide sequence ID" value="NZ_JACJKY010000028.1"/>
</dbReference>
<accession>A0A938X7C3</accession>
<organism evidence="1 2">
    <name type="scientific">Merdimmobilis hominis</name>
    <dbReference type="NCBI Taxonomy" id="2897707"/>
    <lineage>
        <taxon>Bacteria</taxon>
        <taxon>Bacillati</taxon>
        <taxon>Bacillota</taxon>
        <taxon>Clostridia</taxon>
        <taxon>Eubacteriales</taxon>
        <taxon>Oscillospiraceae</taxon>
        <taxon>Merdimmobilis</taxon>
    </lineage>
</organism>
<dbReference type="AlphaFoldDB" id="A0A938X7C3"/>
<name>A0A938X7C3_9FIRM</name>
<proteinExistence type="predicted"/>
<protein>
    <submittedName>
        <fullName evidence="1">Uncharacterized protein</fullName>
    </submittedName>
</protein>
<dbReference type="Proteomes" id="UP000774750">
    <property type="component" value="Unassembled WGS sequence"/>
</dbReference>
<evidence type="ECO:0000313" key="2">
    <source>
        <dbReference type="Proteomes" id="UP000774750"/>
    </source>
</evidence>
<comment type="caution">
    <text evidence="1">The sequence shown here is derived from an EMBL/GenBank/DDBJ whole genome shotgun (WGS) entry which is preliminary data.</text>
</comment>
<keyword evidence="2" id="KW-1185">Reference proteome</keyword>
<gene>
    <name evidence="1" type="ORF">H6A12_11855</name>
</gene>
<evidence type="ECO:0000313" key="1">
    <source>
        <dbReference type="EMBL" id="MBM6921842.1"/>
    </source>
</evidence>
<dbReference type="EMBL" id="JACJKY010000028">
    <property type="protein sequence ID" value="MBM6921842.1"/>
    <property type="molecule type" value="Genomic_DNA"/>
</dbReference>
<reference evidence="1" key="2">
    <citation type="journal article" date="2021" name="Sci. Rep.">
        <title>The distribution of antibiotic resistance genes in chicken gut microbiota commensals.</title>
        <authorList>
            <person name="Juricova H."/>
            <person name="Matiasovicova J."/>
            <person name="Kubasova T."/>
            <person name="Cejkova D."/>
            <person name="Rychlik I."/>
        </authorList>
    </citation>
    <scope>NUCLEOTIDE SEQUENCE</scope>
    <source>
        <strain evidence="1">An559</strain>
    </source>
</reference>
<reference evidence="1" key="1">
    <citation type="submission" date="2020-08" db="EMBL/GenBank/DDBJ databases">
        <authorList>
            <person name="Cejkova D."/>
            <person name="Kubasova T."/>
            <person name="Jahodarova E."/>
            <person name="Rychlik I."/>
        </authorList>
    </citation>
    <scope>NUCLEOTIDE SEQUENCE</scope>
    <source>
        <strain evidence="1">An559</strain>
    </source>
</reference>